<name>A0A8S1R8X2_9CILI</name>
<protein>
    <submittedName>
        <fullName evidence="2">Uncharacterized protein</fullName>
    </submittedName>
</protein>
<sequence>MIASNISYQERNSNNPSDPISRTLSMISNVKLNTSATSSPIDLVIANPGTLALFHTLNGPQGRPLEFLYESILPPQFIILQASSAQ</sequence>
<gene>
    <name evidence="2" type="ORF">PSON_ATCC_30995.1.T1470048</name>
</gene>
<feature type="region of interest" description="Disordered" evidence="1">
    <location>
        <begin position="1"/>
        <end position="20"/>
    </location>
</feature>
<organism evidence="2 3">
    <name type="scientific">Paramecium sonneborni</name>
    <dbReference type="NCBI Taxonomy" id="65129"/>
    <lineage>
        <taxon>Eukaryota</taxon>
        <taxon>Sar</taxon>
        <taxon>Alveolata</taxon>
        <taxon>Ciliophora</taxon>
        <taxon>Intramacronucleata</taxon>
        <taxon>Oligohymenophorea</taxon>
        <taxon>Peniculida</taxon>
        <taxon>Parameciidae</taxon>
        <taxon>Paramecium</taxon>
    </lineage>
</organism>
<reference evidence="2" key="1">
    <citation type="submission" date="2021-01" db="EMBL/GenBank/DDBJ databases">
        <authorList>
            <consortium name="Genoscope - CEA"/>
            <person name="William W."/>
        </authorList>
    </citation>
    <scope>NUCLEOTIDE SEQUENCE</scope>
</reference>
<keyword evidence="3" id="KW-1185">Reference proteome</keyword>
<dbReference type="Proteomes" id="UP000692954">
    <property type="component" value="Unassembled WGS sequence"/>
</dbReference>
<dbReference type="AlphaFoldDB" id="A0A8S1R8X2"/>
<evidence type="ECO:0000313" key="3">
    <source>
        <dbReference type="Proteomes" id="UP000692954"/>
    </source>
</evidence>
<evidence type="ECO:0000313" key="2">
    <source>
        <dbReference type="EMBL" id="CAD8123773.1"/>
    </source>
</evidence>
<comment type="caution">
    <text evidence="2">The sequence shown here is derived from an EMBL/GenBank/DDBJ whole genome shotgun (WGS) entry which is preliminary data.</text>
</comment>
<dbReference type="EMBL" id="CAJJDN010000147">
    <property type="protein sequence ID" value="CAD8123773.1"/>
    <property type="molecule type" value="Genomic_DNA"/>
</dbReference>
<proteinExistence type="predicted"/>
<evidence type="ECO:0000256" key="1">
    <source>
        <dbReference type="SAM" id="MobiDB-lite"/>
    </source>
</evidence>
<accession>A0A8S1R8X2</accession>